<accession>A0A0F9NC77</accession>
<protein>
    <submittedName>
        <fullName evidence="1">Uncharacterized protein</fullName>
    </submittedName>
</protein>
<reference evidence="1" key="1">
    <citation type="journal article" date="2015" name="Nature">
        <title>Complex archaea that bridge the gap between prokaryotes and eukaryotes.</title>
        <authorList>
            <person name="Spang A."/>
            <person name="Saw J.H."/>
            <person name="Jorgensen S.L."/>
            <person name="Zaremba-Niedzwiedzka K."/>
            <person name="Martijn J."/>
            <person name="Lind A.E."/>
            <person name="van Eijk R."/>
            <person name="Schleper C."/>
            <person name="Guy L."/>
            <person name="Ettema T.J."/>
        </authorList>
    </citation>
    <scope>NUCLEOTIDE SEQUENCE</scope>
</reference>
<gene>
    <name evidence="1" type="ORF">LCGC14_1045470</name>
</gene>
<proteinExistence type="predicted"/>
<sequence>MRCPDCNEAMKFWEDRPYFECPRCGKRIKKYYLKFNENWNK</sequence>
<organism evidence="1">
    <name type="scientific">marine sediment metagenome</name>
    <dbReference type="NCBI Taxonomy" id="412755"/>
    <lineage>
        <taxon>unclassified sequences</taxon>
        <taxon>metagenomes</taxon>
        <taxon>ecological metagenomes</taxon>
    </lineage>
</organism>
<dbReference type="AlphaFoldDB" id="A0A0F9NC77"/>
<comment type="caution">
    <text evidence="1">The sequence shown here is derived from an EMBL/GenBank/DDBJ whole genome shotgun (WGS) entry which is preliminary data.</text>
</comment>
<dbReference type="EMBL" id="LAZR01004334">
    <property type="protein sequence ID" value="KKN09557.1"/>
    <property type="molecule type" value="Genomic_DNA"/>
</dbReference>
<name>A0A0F9NC77_9ZZZZ</name>
<evidence type="ECO:0000313" key="1">
    <source>
        <dbReference type="EMBL" id="KKN09557.1"/>
    </source>
</evidence>